<keyword evidence="14" id="KW-0175">Coiled coil</keyword>
<dbReference type="CDD" id="cd06503">
    <property type="entry name" value="ATP-synt_Fo_b"/>
    <property type="match status" value="1"/>
</dbReference>
<feature type="transmembrane region" description="Helical" evidence="12">
    <location>
        <begin position="14"/>
        <end position="33"/>
    </location>
</feature>
<keyword evidence="3 12" id="KW-0138">CF(0)</keyword>
<evidence type="ECO:0000256" key="2">
    <source>
        <dbReference type="ARBA" id="ARBA00022448"/>
    </source>
</evidence>
<evidence type="ECO:0000256" key="11">
    <source>
        <dbReference type="ARBA" id="ARBA00037847"/>
    </source>
</evidence>
<evidence type="ECO:0000256" key="14">
    <source>
        <dbReference type="SAM" id="Coils"/>
    </source>
</evidence>
<keyword evidence="9 12" id="KW-0066">ATP synthesis</keyword>
<dbReference type="HAMAP" id="MF_01398">
    <property type="entry name" value="ATP_synth_b_bprime"/>
    <property type="match status" value="1"/>
</dbReference>
<keyword evidence="4 12" id="KW-0812">Transmembrane</keyword>
<keyword evidence="6 12" id="KW-1133">Transmembrane helix</keyword>
<dbReference type="GO" id="GO:0046961">
    <property type="term" value="F:proton-transporting ATPase activity, rotational mechanism"/>
    <property type="evidence" value="ECO:0007669"/>
    <property type="project" value="TreeGrafter"/>
</dbReference>
<reference evidence="15" key="1">
    <citation type="submission" date="2017-02" db="EMBL/GenBank/DDBJ databases">
        <title>Delving into the versatile metabolic prowess of the omnipresent phylum Bacteroidetes.</title>
        <authorList>
            <person name="Nobu M.K."/>
            <person name="Mei R."/>
            <person name="Narihiro T."/>
            <person name="Kuroda K."/>
            <person name="Liu W.-T."/>
        </authorList>
    </citation>
    <scope>NUCLEOTIDE SEQUENCE</scope>
    <source>
        <strain evidence="15">ADurb.Bin280</strain>
    </source>
</reference>
<keyword evidence="2 12" id="KW-0813">Transport</keyword>
<keyword evidence="12" id="KW-1003">Cell membrane</keyword>
<evidence type="ECO:0000256" key="8">
    <source>
        <dbReference type="ARBA" id="ARBA00023136"/>
    </source>
</evidence>
<evidence type="ECO:0000256" key="10">
    <source>
        <dbReference type="ARBA" id="ARBA00025198"/>
    </source>
</evidence>
<gene>
    <name evidence="12 15" type="primary">atpF</name>
    <name evidence="15" type="ORF">BWY43_00693</name>
</gene>
<evidence type="ECO:0000256" key="7">
    <source>
        <dbReference type="ARBA" id="ARBA00023065"/>
    </source>
</evidence>
<organism evidence="15">
    <name type="scientific">candidate division WS2 bacterium ADurb.Bin280</name>
    <dbReference type="NCBI Taxonomy" id="1852829"/>
    <lineage>
        <taxon>Bacteria</taxon>
        <taxon>candidate division WS2</taxon>
    </lineage>
</organism>
<keyword evidence="7 12" id="KW-0406">Ion transport</keyword>
<dbReference type="Pfam" id="PF00430">
    <property type="entry name" value="ATP-synt_B"/>
    <property type="match status" value="1"/>
</dbReference>
<dbReference type="Gene3D" id="6.10.250.1580">
    <property type="match status" value="1"/>
</dbReference>
<dbReference type="InterPro" id="IPR002146">
    <property type="entry name" value="ATP_synth_b/b'su_bac/chlpt"/>
</dbReference>
<dbReference type="NCBIfam" id="TIGR01144">
    <property type="entry name" value="ATP_synt_b"/>
    <property type="match status" value="1"/>
</dbReference>
<evidence type="ECO:0000256" key="6">
    <source>
        <dbReference type="ARBA" id="ARBA00022989"/>
    </source>
</evidence>
<dbReference type="GO" id="GO:0005886">
    <property type="term" value="C:plasma membrane"/>
    <property type="evidence" value="ECO:0007669"/>
    <property type="project" value="UniProtKB-SubCell"/>
</dbReference>
<evidence type="ECO:0000256" key="5">
    <source>
        <dbReference type="ARBA" id="ARBA00022781"/>
    </source>
</evidence>
<dbReference type="InterPro" id="IPR005864">
    <property type="entry name" value="ATP_synth_F0_bsu_bac"/>
</dbReference>
<evidence type="ECO:0000256" key="12">
    <source>
        <dbReference type="HAMAP-Rule" id="MF_01398"/>
    </source>
</evidence>
<evidence type="ECO:0000256" key="4">
    <source>
        <dbReference type="ARBA" id="ARBA00022692"/>
    </source>
</evidence>
<keyword evidence="5 12" id="KW-0375">Hydrogen ion transport</keyword>
<accession>A0A1V5SBW4</accession>
<evidence type="ECO:0000256" key="3">
    <source>
        <dbReference type="ARBA" id="ARBA00022547"/>
    </source>
</evidence>
<dbReference type="Proteomes" id="UP000485367">
    <property type="component" value="Unassembled WGS sequence"/>
</dbReference>
<dbReference type="PANTHER" id="PTHR33445:SF2">
    <property type="entry name" value="ATP SYNTHASE SUBUNIT B', CHLOROPLASTIC"/>
    <property type="match status" value="1"/>
</dbReference>
<comment type="subcellular location">
    <subcellularLocation>
        <location evidence="12">Cell membrane</location>
        <topology evidence="12">Single-pass membrane protein</topology>
    </subcellularLocation>
    <subcellularLocation>
        <location evidence="11">Endomembrane system</location>
        <topology evidence="11">Single-pass membrane protein</topology>
    </subcellularLocation>
</comment>
<comment type="function">
    <text evidence="10 12">F(1)F(0) ATP synthase produces ATP from ADP in the presence of a proton or sodium gradient. F-type ATPases consist of two structural domains, F(1) containing the extramembraneous catalytic core and F(0) containing the membrane proton channel, linked together by a central stalk and a peripheral stalk. During catalysis, ATP synthesis in the catalytic domain of F(1) is coupled via a rotary mechanism of the central stalk subunits to proton translocation.</text>
</comment>
<comment type="subunit">
    <text evidence="12">F-type ATPases have 2 components, F(1) - the catalytic core - and F(0) - the membrane proton channel. F(1) has five subunits: alpha(3), beta(3), gamma(1), delta(1), epsilon(1). F(0) has three main subunits: a(1), b(2) and c(10-14). The alpha and beta chains form an alternating ring which encloses part of the gamma chain. F(1) is attached to F(0) by a central stalk formed by the gamma and epsilon chains, while a peripheral stalk is formed by the delta and b chains.</text>
</comment>
<dbReference type="EMBL" id="MWBO01000052">
    <property type="protein sequence ID" value="OQA52006.1"/>
    <property type="molecule type" value="Genomic_DNA"/>
</dbReference>
<dbReference type="GO" id="GO:0045259">
    <property type="term" value="C:proton-transporting ATP synthase complex"/>
    <property type="evidence" value="ECO:0007669"/>
    <property type="project" value="UniProtKB-KW"/>
</dbReference>
<feature type="coiled-coil region" evidence="14">
    <location>
        <begin position="54"/>
        <end position="89"/>
    </location>
</feature>
<protein>
    <recommendedName>
        <fullName evidence="12">ATP synthase subunit b</fullName>
    </recommendedName>
    <alternativeName>
        <fullName evidence="12">ATP synthase F(0) sector subunit b</fullName>
    </alternativeName>
    <alternativeName>
        <fullName evidence="12">ATPase subunit I</fullName>
    </alternativeName>
    <alternativeName>
        <fullName evidence="12">F-type ATPase subunit b</fullName>
        <shortName evidence="12">F-ATPase subunit b</shortName>
    </alternativeName>
</protein>
<evidence type="ECO:0000313" key="15">
    <source>
        <dbReference type="EMBL" id="OQA52006.1"/>
    </source>
</evidence>
<dbReference type="GO" id="GO:0046933">
    <property type="term" value="F:proton-transporting ATP synthase activity, rotational mechanism"/>
    <property type="evidence" value="ECO:0007669"/>
    <property type="project" value="UniProtKB-UniRule"/>
</dbReference>
<dbReference type="Gene3D" id="1.20.5.620">
    <property type="entry name" value="F1F0 ATP synthase subunit B, membrane domain"/>
    <property type="match status" value="1"/>
</dbReference>
<comment type="caution">
    <text evidence="15">The sequence shown here is derived from an EMBL/GenBank/DDBJ whole genome shotgun (WGS) entry which is preliminary data.</text>
</comment>
<keyword evidence="8 12" id="KW-0472">Membrane</keyword>
<dbReference type="GO" id="GO:0012505">
    <property type="term" value="C:endomembrane system"/>
    <property type="evidence" value="ECO:0007669"/>
    <property type="project" value="UniProtKB-SubCell"/>
</dbReference>
<comment type="function">
    <text evidence="12">Component of the F(0) channel, it forms part of the peripheral stalk, linking F(1) to F(0).</text>
</comment>
<dbReference type="AlphaFoldDB" id="A0A1V5SBW4"/>
<dbReference type="InterPro" id="IPR050059">
    <property type="entry name" value="ATP_synthase_B_chain"/>
</dbReference>
<comment type="similarity">
    <text evidence="1 12 13">Belongs to the ATPase B chain family.</text>
</comment>
<proteinExistence type="inferred from homology"/>
<evidence type="ECO:0000256" key="13">
    <source>
        <dbReference type="RuleBase" id="RU003848"/>
    </source>
</evidence>
<sequence>MEALSSLGIDWKSLIAQIVNFLVLLFVLSKLLYKPLVEMLDQRKKGIAKGVADAKAAEARLLQVEEEAKEKIKGAVENANEIVEKASKEATKQAATIIEDAKKKSFQIIEKANESAQKRQNEIMREVKKDLADIVETAIIKITSKQPAKESIDQAIKELN</sequence>
<dbReference type="PANTHER" id="PTHR33445">
    <property type="entry name" value="ATP SYNTHASE SUBUNIT B', CHLOROPLASTIC"/>
    <property type="match status" value="1"/>
</dbReference>
<evidence type="ECO:0000256" key="9">
    <source>
        <dbReference type="ARBA" id="ARBA00023310"/>
    </source>
</evidence>
<evidence type="ECO:0000256" key="1">
    <source>
        <dbReference type="ARBA" id="ARBA00005513"/>
    </source>
</evidence>
<name>A0A1V5SBW4_9BACT</name>